<proteinExistence type="predicted"/>
<evidence type="ECO:0000313" key="2">
    <source>
        <dbReference type="Proteomes" id="UP001157502"/>
    </source>
</evidence>
<keyword evidence="2" id="KW-1185">Reference proteome</keyword>
<reference evidence="1" key="1">
    <citation type="submission" date="2021-05" db="EMBL/GenBank/DDBJ databases">
        <authorList>
            <person name="Pan Q."/>
            <person name="Jouanno E."/>
            <person name="Zahm M."/>
            <person name="Klopp C."/>
            <person name="Cabau C."/>
            <person name="Louis A."/>
            <person name="Berthelot C."/>
            <person name="Parey E."/>
            <person name="Roest Crollius H."/>
            <person name="Montfort J."/>
            <person name="Robinson-Rechavi M."/>
            <person name="Bouchez O."/>
            <person name="Lampietro C."/>
            <person name="Lopez Roques C."/>
            <person name="Donnadieu C."/>
            <person name="Postlethwait J."/>
            <person name="Bobe J."/>
            <person name="Dillon D."/>
            <person name="Chandos A."/>
            <person name="von Hippel F."/>
            <person name="Guiguen Y."/>
        </authorList>
    </citation>
    <scope>NUCLEOTIDE SEQUENCE</scope>
    <source>
        <strain evidence="1">YG-Jan2019</strain>
    </source>
</reference>
<accession>A0ACC2F9Y1</accession>
<dbReference type="EMBL" id="CM055758">
    <property type="protein sequence ID" value="KAJ7988050.1"/>
    <property type="molecule type" value="Genomic_DNA"/>
</dbReference>
<name>A0ACC2F9Y1_DALPE</name>
<gene>
    <name evidence="1" type="ORF">DPEC_G00319620</name>
</gene>
<evidence type="ECO:0000313" key="1">
    <source>
        <dbReference type="EMBL" id="KAJ7988050.1"/>
    </source>
</evidence>
<comment type="caution">
    <text evidence="1">The sequence shown here is derived from an EMBL/GenBank/DDBJ whole genome shotgun (WGS) entry which is preliminary data.</text>
</comment>
<protein>
    <submittedName>
        <fullName evidence="1">Uncharacterized protein</fullName>
    </submittedName>
</protein>
<sequence>MVAMSKVAERVHQPAGRAAPHLGSLLRGAPELTRTGTWRRGVVCARTTGRLLPVWRRELSENHQRESYLNGQKWRESSWTDNPRSQHWPPKAD</sequence>
<dbReference type="Proteomes" id="UP001157502">
    <property type="component" value="Chromosome 31"/>
</dbReference>
<organism evidence="1 2">
    <name type="scientific">Dallia pectoralis</name>
    <name type="common">Alaska blackfish</name>
    <dbReference type="NCBI Taxonomy" id="75939"/>
    <lineage>
        <taxon>Eukaryota</taxon>
        <taxon>Metazoa</taxon>
        <taxon>Chordata</taxon>
        <taxon>Craniata</taxon>
        <taxon>Vertebrata</taxon>
        <taxon>Euteleostomi</taxon>
        <taxon>Actinopterygii</taxon>
        <taxon>Neopterygii</taxon>
        <taxon>Teleostei</taxon>
        <taxon>Protacanthopterygii</taxon>
        <taxon>Esociformes</taxon>
        <taxon>Umbridae</taxon>
        <taxon>Dallia</taxon>
    </lineage>
</organism>